<dbReference type="AlphaFoldDB" id="B8GUZ6"/>
<dbReference type="RefSeq" id="WP_012636996.1">
    <property type="nucleotide sequence ID" value="NC_011901.1"/>
</dbReference>
<name>B8GUZ6_THISH</name>
<dbReference type="Proteomes" id="UP000002383">
    <property type="component" value="Chromosome"/>
</dbReference>
<protein>
    <submittedName>
        <fullName evidence="1">Uncharacterized protein</fullName>
    </submittedName>
</protein>
<dbReference type="HOGENOM" id="CLU_2235355_0_0_6"/>
<dbReference type="KEGG" id="tgr:Tgr7_0409"/>
<reference evidence="1 2" key="1">
    <citation type="journal article" date="2011" name="Stand. Genomic Sci.">
        <title>Complete genome sequence of 'Thioalkalivibrio sulfidophilus' HL-EbGr7.</title>
        <authorList>
            <person name="Muyzer G."/>
            <person name="Sorokin D.Y."/>
            <person name="Mavromatis K."/>
            <person name="Lapidus A."/>
            <person name="Clum A."/>
            <person name="Ivanova N."/>
            <person name="Pati A."/>
            <person name="d'Haeseleer P."/>
            <person name="Woyke T."/>
            <person name="Kyrpides N.C."/>
        </authorList>
    </citation>
    <scope>NUCLEOTIDE SEQUENCE [LARGE SCALE GENOMIC DNA]</scope>
    <source>
        <strain evidence="1 2">HL-EbGR7</strain>
    </source>
</reference>
<sequence length="105" mass="11387">MDDANRINRELFGSLMHMDNLREMANLLADCVNAPGTVEAAEAVADYAVRIMTDGGRHGTDMKQLLGFLDSIETQHSYTMRLLFRAAAVDLAGRTEDVLNSGGAA</sequence>
<dbReference type="STRING" id="396588.Tgr7_0409"/>
<evidence type="ECO:0000313" key="1">
    <source>
        <dbReference type="EMBL" id="ACL71507.1"/>
    </source>
</evidence>
<accession>B8GUZ6</accession>
<gene>
    <name evidence="1" type="ordered locus">Tgr7_0409</name>
</gene>
<organism evidence="1 2">
    <name type="scientific">Thioalkalivibrio sulfidiphilus (strain HL-EbGR7)</name>
    <dbReference type="NCBI Taxonomy" id="396588"/>
    <lineage>
        <taxon>Bacteria</taxon>
        <taxon>Pseudomonadati</taxon>
        <taxon>Pseudomonadota</taxon>
        <taxon>Gammaproteobacteria</taxon>
        <taxon>Chromatiales</taxon>
        <taxon>Ectothiorhodospiraceae</taxon>
        <taxon>Thioalkalivibrio</taxon>
    </lineage>
</organism>
<evidence type="ECO:0000313" key="2">
    <source>
        <dbReference type="Proteomes" id="UP000002383"/>
    </source>
</evidence>
<proteinExistence type="predicted"/>
<dbReference type="EMBL" id="CP001339">
    <property type="protein sequence ID" value="ACL71507.1"/>
    <property type="molecule type" value="Genomic_DNA"/>
</dbReference>
<keyword evidence="2" id="KW-1185">Reference proteome</keyword>